<protein>
    <submittedName>
        <fullName evidence="1">Uncharacterized protein</fullName>
    </submittedName>
</protein>
<comment type="caution">
    <text evidence="1">The sequence shown here is derived from an EMBL/GenBank/DDBJ whole genome shotgun (WGS) entry which is preliminary data.</text>
</comment>
<proteinExistence type="predicted"/>
<name>A0ACC1QNR8_9HYPO</name>
<evidence type="ECO:0000313" key="1">
    <source>
        <dbReference type="EMBL" id="KAJ3483855.1"/>
    </source>
</evidence>
<reference evidence="1" key="1">
    <citation type="submission" date="2022-07" db="EMBL/GenBank/DDBJ databases">
        <title>Genome Sequence of Lecanicillium saksenae.</title>
        <authorList>
            <person name="Buettner E."/>
        </authorList>
    </citation>
    <scope>NUCLEOTIDE SEQUENCE</scope>
    <source>
        <strain evidence="1">VT-O1</strain>
    </source>
</reference>
<accession>A0ACC1QNR8</accession>
<sequence length="345" mass="39424">MARTAFIPARDSRHRTAVIALYRALAKTARNVALPGSLDATSRGPNPIQSMLRCRFEKNSRDTSPRLVFAALTAGYKFLSFLDKAQDINSYEHQQIVRNLSSAKQLPLRRPRETTKPGDATRTREPLLIKLSKPGEIPRRRRVPSVAATAEGLPFLRTSSAQPHEMSRMIGRKNKTFQETISKITDLRDELIPEAELEDQWDRLVSQQLRRESLPQEQSSGDLTEHYTWSLYLSRLWLEWKTELVMQDWIARGEALQRIVDQERELADVETCKKRGREFVEEDLEPSTAPANVKGHSYRFMSPPALDRKLAEMEGHDIFSSQAWADVVSSKMGMLRSWASKAKHA</sequence>
<keyword evidence="2" id="KW-1185">Reference proteome</keyword>
<dbReference type="EMBL" id="JANAKD010001069">
    <property type="protein sequence ID" value="KAJ3483855.1"/>
    <property type="molecule type" value="Genomic_DNA"/>
</dbReference>
<dbReference type="Proteomes" id="UP001148737">
    <property type="component" value="Unassembled WGS sequence"/>
</dbReference>
<gene>
    <name evidence="1" type="ORF">NLG97_g7204</name>
</gene>
<organism evidence="1 2">
    <name type="scientific">Lecanicillium saksenae</name>
    <dbReference type="NCBI Taxonomy" id="468837"/>
    <lineage>
        <taxon>Eukaryota</taxon>
        <taxon>Fungi</taxon>
        <taxon>Dikarya</taxon>
        <taxon>Ascomycota</taxon>
        <taxon>Pezizomycotina</taxon>
        <taxon>Sordariomycetes</taxon>
        <taxon>Hypocreomycetidae</taxon>
        <taxon>Hypocreales</taxon>
        <taxon>Cordycipitaceae</taxon>
        <taxon>Lecanicillium</taxon>
    </lineage>
</organism>
<evidence type="ECO:0000313" key="2">
    <source>
        <dbReference type="Proteomes" id="UP001148737"/>
    </source>
</evidence>